<evidence type="ECO:0000256" key="1">
    <source>
        <dbReference type="SAM" id="MobiDB-lite"/>
    </source>
</evidence>
<dbReference type="InterPro" id="IPR025846">
    <property type="entry name" value="TBL_N"/>
</dbReference>
<feature type="compositionally biased region" description="Low complexity" evidence="1">
    <location>
        <begin position="95"/>
        <end position="112"/>
    </location>
</feature>
<feature type="region of interest" description="Disordered" evidence="1">
    <location>
        <begin position="95"/>
        <end position="117"/>
    </location>
</feature>
<organism evidence="3 4">
    <name type="scientific">Malus domestica</name>
    <name type="common">Apple</name>
    <name type="synonym">Pyrus malus</name>
    <dbReference type="NCBI Taxonomy" id="3750"/>
    <lineage>
        <taxon>Eukaryota</taxon>
        <taxon>Viridiplantae</taxon>
        <taxon>Streptophyta</taxon>
        <taxon>Embryophyta</taxon>
        <taxon>Tracheophyta</taxon>
        <taxon>Spermatophyta</taxon>
        <taxon>Magnoliopsida</taxon>
        <taxon>eudicotyledons</taxon>
        <taxon>Gunneridae</taxon>
        <taxon>Pentapetalae</taxon>
        <taxon>rosids</taxon>
        <taxon>fabids</taxon>
        <taxon>Rosales</taxon>
        <taxon>Rosaceae</taxon>
        <taxon>Amygdaloideae</taxon>
        <taxon>Maleae</taxon>
        <taxon>Malus</taxon>
    </lineage>
</organism>
<name>A0A498JDQ7_MALDO</name>
<accession>A0A498JDQ7</accession>
<proteinExistence type="predicted"/>
<evidence type="ECO:0000313" key="3">
    <source>
        <dbReference type="EMBL" id="RXH91953.1"/>
    </source>
</evidence>
<protein>
    <recommendedName>
        <fullName evidence="2">Trichome birefringence-like N-terminal domain-containing protein</fullName>
    </recommendedName>
</protein>
<dbReference type="PANTHER" id="PTHR32285:SF235">
    <property type="entry name" value="PROTEIN TRICHOME BIREFRINGENCE-LIKE 16"/>
    <property type="match status" value="1"/>
</dbReference>
<dbReference type="AlphaFoldDB" id="A0A498JDQ7"/>
<evidence type="ECO:0000259" key="2">
    <source>
        <dbReference type="Pfam" id="PF14416"/>
    </source>
</evidence>
<feature type="non-terminal residue" evidence="3">
    <location>
        <position position="1"/>
    </location>
</feature>
<dbReference type="GO" id="GO:0016413">
    <property type="term" value="F:O-acetyltransferase activity"/>
    <property type="evidence" value="ECO:0007669"/>
    <property type="project" value="InterPro"/>
</dbReference>
<comment type="caution">
    <text evidence="3">The sequence shown here is derived from an EMBL/GenBank/DDBJ whole genome shotgun (WGS) entry which is preliminary data.</text>
</comment>
<feature type="domain" description="Trichome birefringence-like N-terminal" evidence="2">
    <location>
        <begin position="176"/>
        <end position="228"/>
    </location>
</feature>
<reference evidence="3 4" key="1">
    <citation type="submission" date="2018-10" db="EMBL/GenBank/DDBJ databases">
        <title>A high-quality apple genome assembly.</title>
        <authorList>
            <person name="Hu J."/>
        </authorList>
    </citation>
    <scope>NUCLEOTIDE SEQUENCE [LARGE SCALE GENOMIC DNA]</scope>
    <source>
        <strain evidence="4">cv. HFTH1</strain>
        <tissue evidence="3">Young leaf</tissue>
    </source>
</reference>
<dbReference type="Proteomes" id="UP000290289">
    <property type="component" value="Chromosome 8"/>
</dbReference>
<dbReference type="PANTHER" id="PTHR32285">
    <property type="entry name" value="PROTEIN TRICHOME BIREFRINGENCE-LIKE 9-RELATED"/>
    <property type="match status" value="1"/>
</dbReference>
<dbReference type="EMBL" id="RDQH01000334">
    <property type="protein sequence ID" value="RXH91953.1"/>
    <property type="molecule type" value="Genomic_DNA"/>
</dbReference>
<gene>
    <name evidence="3" type="ORF">DVH24_020976</name>
</gene>
<evidence type="ECO:0000313" key="4">
    <source>
        <dbReference type="Proteomes" id="UP000290289"/>
    </source>
</evidence>
<sequence>FSQIIRLSLRVRLLRGTGRDGTGRGVPSHVWYAKNGWNALFHGTEIWCFCVPPSPLRNGLFHVCGTQKFHCLPSLSLPQPPSPVASLPSLSPVASSSSSSTSNPAASSSTSTLPPPQTHVLGSSRRFIFIFVPSFFSATAFSRSLPLILSRSNCISNCISRFDLDLLQESLHLPVCNYVKGKWVVDHKKLLYSGHGCKQCLSSMWSCRMTKCTDFSYEKVSWQPKDCQMEEFEGYKFLKRLYESTDHNTMAPLENRFEREIEADFSDCDLRNFSVLLLLTNALCFSFYRSPCMLLQHISSVGIVGIS</sequence>
<dbReference type="Pfam" id="PF14416">
    <property type="entry name" value="PMR5N"/>
    <property type="match status" value="1"/>
</dbReference>
<dbReference type="GO" id="GO:0005794">
    <property type="term" value="C:Golgi apparatus"/>
    <property type="evidence" value="ECO:0007669"/>
    <property type="project" value="TreeGrafter"/>
</dbReference>
<keyword evidence="4" id="KW-1185">Reference proteome</keyword>
<dbReference type="InterPro" id="IPR029962">
    <property type="entry name" value="TBL"/>
</dbReference>